<organism evidence="1 2">
    <name type="scientific">Thermoanaerobacterium thermosaccharolyticum</name>
    <name type="common">Clostridium thermosaccharolyticum</name>
    <dbReference type="NCBI Taxonomy" id="1517"/>
    <lineage>
        <taxon>Bacteria</taxon>
        <taxon>Bacillati</taxon>
        <taxon>Bacillota</taxon>
        <taxon>Clostridia</taxon>
        <taxon>Thermoanaerobacterales</taxon>
        <taxon>Thermoanaerobacteraceae</taxon>
        <taxon>Thermoanaerobacterium</taxon>
    </lineage>
</organism>
<dbReference type="Proteomes" id="UP000214975">
    <property type="component" value="Chromosome"/>
</dbReference>
<evidence type="ECO:0000313" key="2">
    <source>
        <dbReference type="Proteomes" id="UP000214975"/>
    </source>
</evidence>
<accession>A0A223HV98</accession>
<gene>
    <name evidence="1" type="ORF">Thert_00099</name>
</gene>
<dbReference type="EMBL" id="CP016893">
    <property type="protein sequence ID" value="AST56352.1"/>
    <property type="molecule type" value="Genomic_DNA"/>
</dbReference>
<sequence length="93" mass="10773">MDRTASIAKAMDMIKNPGKYNKSISHGAAKYVKNLVFNADTWKISESVRQHLIFDEEKLREEEKFDGYYAIVTSEHKDTPEKIIGMYCGLWKI</sequence>
<protein>
    <submittedName>
        <fullName evidence="1">Transposase IS4 family protein</fullName>
    </submittedName>
</protein>
<reference evidence="1 2" key="1">
    <citation type="submission" date="2016-08" db="EMBL/GenBank/DDBJ databases">
        <title>A novel genetic cassette of butanologenic Thermoanaerobacterium thermosaccharolyticum that directly convert cellulose to butanol.</title>
        <authorList>
            <person name="Li T."/>
            <person name="He J."/>
        </authorList>
    </citation>
    <scope>NUCLEOTIDE SEQUENCE [LARGE SCALE GENOMIC DNA]</scope>
    <source>
        <strain evidence="1 2">TG57</strain>
    </source>
</reference>
<dbReference type="AlphaFoldDB" id="A0A223HV98"/>
<evidence type="ECO:0000313" key="1">
    <source>
        <dbReference type="EMBL" id="AST56352.1"/>
    </source>
</evidence>
<name>A0A223HV98_THETR</name>
<proteinExistence type="predicted"/>